<feature type="transmembrane region" description="Helical" evidence="1">
    <location>
        <begin position="313"/>
        <end position="333"/>
    </location>
</feature>
<dbReference type="OrthoDB" id="504769at2"/>
<reference evidence="3 4" key="1">
    <citation type="submission" date="2016-10" db="EMBL/GenBank/DDBJ databases">
        <authorList>
            <person name="de Groot N.N."/>
        </authorList>
    </citation>
    <scope>NUCLEOTIDE SEQUENCE [LARGE SCALE GENOMIC DNA]</scope>
    <source>
        <strain evidence="3 4">DSM 16213</strain>
    </source>
</reference>
<protein>
    <submittedName>
        <fullName evidence="3">Alpha/beta hydrolase family protein</fullName>
    </submittedName>
</protein>
<feature type="transmembrane region" description="Helical" evidence="1">
    <location>
        <begin position="456"/>
        <end position="475"/>
    </location>
</feature>
<gene>
    <name evidence="3" type="ORF">SAMN04488003_11739</name>
</gene>
<dbReference type="InterPro" id="IPR022742">
    <property type="entry name" value="Hydrolase_4"/>
</dbReference>
<keyword evidence="3" id="KW-0378">Hydrolase</keyword>
<proteinExistence type="predicted"/>
<name>A0A1H8GQ57_9RHOB</name>
<dbReference type="InterPro" id="IPR029058">
    <property type="entry name" value="AB_hydrolase_fold"/>
</dbReference>
<evidence type="ECO:0000256" key="1">
    <source>
        <dbReference type="SAM" id="Phobius"/>
    </source>
</evidence>
<accession>A0A1H8GQ57</accession>
<dbReference type="RefSeq" id="WP_089904169.1">
    <property type="nucleotide sequence ID" value="NZ_FOCI01000017.1"/>
</dbReference>
<keyword evidence="4" id="KW-1185">Reference proteome</keyword>
<feature type="transmembrane region" description="Helical" evidence="1">
    <location>
        <begin position="405"/>
        <end position="427"/>
    </location>
</feature>
<keyword evidence="1" id="KW-0472">Membrane</keyword>
<feature type="transmembrane region" description="Helical" evidence="1">
    <location>
        <begin position="12"/>
        <end position="29"/>
    </location>
</feature>
<dbReference type="Gene3D" id="3.40.50.1820">
    <property type="entry name" value="alpha/beta hydrolase"/>
    <property type="match status" value="1"/>
</dbReference>
<feature type="transmembrane region" description="Helical" evidence="1">
    <location>
        <begin position="345"/>
        <end position="364"/>
    </location>
</feature>
<dbReference type="Proteomes" id="UP000199585">
    <property type="component" value="Unassembled WGS sequence"/>
</dbReference>
<dbReference type="GO" id="GO:0016787">
    <property type="term" value="F:hydrolase activity"/>
    <property type="evidence" value="ECO:0007669"/>
    <property type="project" value="UniProtKB-KW"/>
</dbReference>
<evidence type="ECO:0000259" key="2">
    <source>
        <dbReference type="Pfam" id="PF12146"/>
    </source>
</evidence>
<dbReference type="SUPFAM" id="SSF53474">
    <property type="entry name" value="alpha/beta-Hydrolases"/>
    <property type="match status" value="1"/>
</dbReference>
<keyword evidence="1" id="KW-1133">Transmembrane helix</keyword>
<evidence type="ECO:0000313" key="3">
    <source>
        <dbReference type="EMBL" id="SEN45970.1"/>
    </source>
</evidence>
<feature type="transmembrane region" description="Helical" evidence="1">
    <location>
        <begin position="278"/>
        <end position="301"/>
    </location>
</feature>
<evidence type="ECO:0000313" key="4">
    <source>
        <dbReference type="Proteomes" id="UP000199585"/>
    </source>
</evidence>
<feature type="transmembrane region" description="Helical" evidence="1">
    <location>
        <begin position="487"/>
        <end position="507"/>
    </location>
</feature>
<feature type="domain" description="Serine aminopeptidase S33" evidence="2">
    <location>
        <begin position="60"/>
        <end position="169"/>
    </location>
</feature>
<organism evidence="3 4">
    <name type="scientific">Loktanella fryxellensis</name>
    <dbReference type="NCBI Taxonomy" id="245187"/>
    <lineage>
        <taxon>Bacteria</taxon>
        <taxon>Pseudomonadati</taxon>
        <taxon>Pseudomonadota</taxon>
        <taxon>Alphaproteobacteria</taxon>
        <taxon>Rhodobacterales</taxon>
        <taxon>Roseobacteraceae</taxon>
        <taxon>Loktanella</taxon>
    </lineage>
</organism>
<dbReference type="EMBL" id="FOCI01000017">
    <property type="protein sequence ID" value="SEN45970.1"/>
    <property type="molecule type" value="Genomic_DNA"/>
</dbReference>
<feature type="transmembrane region" description="Helical" evidence="1">
    <location>
        <begin position="376"/>
        <end position="393"/>
    </location>
</feature>
<dbReference type="AlphaFoldDB" id="A0A1H8GQ57"/>
<sequence length="509" mass="52801">MTRRPTSPHRPLWGVLVSVLLIGVSLWVLQAARSGVVVTTTYRGDTPVTTYALPGADGPVVVVAHGFAGSRQMMQGYALPLAQAGYRVHAFDFQGHGRNSVPMSGDVTAVDGTTGLLVAQTRAVIDAVADGDAPVALLGHSMATDVLVRAAQGRDDAGPLVLISAFSGAIDAQFPANLLLISGAWEGPLRRAALDAARLVDPGAAEDETVTAQATTQGAVAPPSTSPDTTAQVIRRAQVAPWTEHVAVLHSRVGRTAALDWLDAAYGRTSDVPIRPTGWALLGVLAGIVGLGVALLHCLPMRDATPRLPLSRARLALVTGVPLLVAPLVAVPLDPSVLPVLVADYLALHLAIFGAVQLALIAWWRWPVGRVDGRALLVLLAVSAVFGAGLDRYGANFWPTPGRGWIIAALALGTLPAMLADAVLTHGASVWRRIVLRGGFLVSLALAVALNPGELFFLIIIAPVILLFYAVFGTLGRAASGAAGPLAPGIALGLVLAWALGVSFPLFQA</sequence>
<dbReference type="STRING" id="245187.SAMN04488003_11739"/>
<feature type="transmembrane region" description="Helical" evidence="1">
    <location>
        <begin position="434"/>
        <end position="450"/>
    </location>
</feature>
<dbReference type="Pfam" id="PF12146">
    <property type="entry name" value="Hydrolase_4"/>
    <property type="match status" value="1"/>
</dbReference>
<keyword evidence="1" id="KW-0812">Transmembrane</keyword>